<name>A0A4R7ZDU7_9ACTN</name>
<dbReference type="PANTHER" id="PTHR13812">
    <property type="entry name" value="KETIMINE REDUCTASE MU-CRYSTALLIN"/>
    <property type="match status" value="1"/>
</dbReference>
<evidence type="ECO:0000313" key="2">
    <source>
        <dbReference type="Proteomes" id="UP000295447"/>
    </source>
</evidence>
<dbReference type="Proteomes" id="UP000295447">
    <property type="component" value="Unassembled WGS sequence"/>
</dbReference>
<gene>
    <name evidence="1" type="ORF">EV650_7211</name>
</gene>
<protein>
    <submittedName>
        <fullName evidence="1">Ornithine cyclodeaminase</fullName>
    </submittedName>
</protein>
<keyword evidence="2" id="KW-1185">Reference proteome</keyword>
<dbReference type="InterPro" id="IPR023401">
    <property type="entry name" value="ODC_N"/>
</dbReference>
<sequence length="283" mass="29885">MAAHEAVAWMREAILAAHAGRLRTPPRVATDLGDGRLVFTTGALQGEWFGYRSYDGFDAEPGEQVVVVHDWQTGTVRGIAVGNELGPRRVGAIGGVAVDALARTDATTLGLVGTGTQAWTQLWAISAVRALSSVAVFSRSEERRNAFVSRASEEFGLSVNAVGSAREAVEGNDLVVLATNSPTPVIDPAWVKDGAFVTTLGPKQVGRAEFGPELIDRADLVVTDSIAQTHAYDPPFVLAGTPQHDRLISLGEVLADHVKGQTVVFCSVGLAGTEAYLLNKLVS</sequence>
<dbReference type="PANTHER" id="PTHR13812:SF19">
    <property type="entry name" value="KETIMINE REDUCTASE MU-CRYSTALLIN"/>
    <property type="match status" value="1"/>
</dbReference>
<dbReference type="SUPFAM" id="SSF51735">
    <property type="entry name" value="NAD(P)-binding Rossmann-fold domains"/>
    <property type="match status" value="1"/>
</dbReference>
<dbReference type="EMBL" id="SODF01000003">
    <property type="protein sequence ID" value="TDW15719.1"/>
    <property type="molecule type" value="Genomic_DNA"/>
</dbReference>
<dbReference type="Gene3D" id="3.30.1780.10">
    <property type="entry name" value="ornithine cyclodeaminase, domain 1"/>
    <property type="match status" value="1"/>
</dbReference>
<reference evidence="1 2" key="1">
    <citation type="submission" date="2019-03" db="EMBL/GenBank/DDBJ databases">
        <title>Genomic Encyclopedia of Type Strains, Phase III (KMG-III): the genomes of soil and plant-associated and newly described type strains.</title>
        <authorList>
            <person name="Whitman W."/>
        </authorList>
    </citation>
    <scope>NUCLEOTIDE SEQUENCE [LARGE SCALE GENOMIC DNA]</scope>
    <source>
        <strain evidence="1 2">VKM Ac-2570</strain>
    </source>
</reference>
<dbReference type="Gene3D" id="3.40.50.720">
    <property type="entry name" value="NAD(P)-binding Rossmann-like Domain"/>
    <property type="match status" value="1"/>
</dbReference>
<dbReference type="AlphaFoldDB" id="A0A4R7ZDU7"/>
<dbReference type="Pfam" id="PF02423">
    <property type="entry name" value="OCD_Mu_crystall"/>
    <property type="match status" value="1"/>
</dbReference>
<proteinExistence type="predicted"/>
<evidence type="ECO:0000313" key="1">
    <source>
        <dbReference type="EMBL" id="TDW15719.1"/>
    </source>
</evidence>
<dbReference type="GO" id="GO:0005737">
    <property type="term" value="C:cytoplasm"/>
    <property type="evidence" value="ECO:0007669"/>
    <property type="project" value="TreeGrafter"/>
</dbReference>
<dbReference type="InterPro" id="IPR003462">
    <property type="entry name" value="ODC_Mu_crystall"/>
</dbReference>
<organism evidence="1 2">
    <name type="scientific">Kribbella kalugense</name>
    <dbReference type="NCBI Taxonomy" id="2512221"/>
    <lineage>
        <taxon>Bacteria</taxon>
        <taxon>Bacillati</taxon>
        <taxon>Actinomycetota</taxon>
        <taxon>Actinomycetes</taxon>
        <taxon>Propionibacteriales</taxon>
        <taxon>Kribbellaceae</taxon>
        <taxon>Kribbella</taxon>
    </lineage>
</organism>
<comment type="caution">
    <text evidence="1">The sequence shown here is derived from an EMBL/GenBank/DDBJ whole genome shotgun (WGS) entry which is preliminary data.</text>
</comment>
<dbReference type="InterPro" id="IPR036291">
    <property type="entry name" value="NAD(P)-bd_dom_sf"/>
</dbReference>
<accession>A0A4R7ZDU7</accession>